<dbReference type="Proteomes" id="UP000757890">
    <property type="component" value="Unassembled WGS sequence"/>
</dbReference>
<accession>A0A930B717</accession>
<protein>
    <recommendedName>
        <fullName evidence="3">Biotin/lipoyl-binding protein</fullName>
    </recommendedName>
</protein>
<reference evidence="1" key="1">
    <citation type="submission" date="2020-04" db="EMBL/GenBank/DDBJ databases">
        <title>Deep metagenomics examines the oral microbiome during advanced dental caries in children, revealing novel taxa and co-occurrences with host molecules.</title>
        <authorList>
            <person name="Baker J.L."/>
            <person name="Morton J.T."/>
            <person name="Dinis M."/>
            <person name="Alvarez R."/>
            <person name="Tran N.C."/>
            <person name="Knight R."/>
            <person name="Edlund A."/>
        </authorList>
    </citation>
    <scope>NUCLEOTIDE SEQUENCE</scope>
    <source>
        <strain evidence="1">JCVI_32_bin.14</strain>
    </source>
</reference>
<comment type="caution">
    <text evidence="1">The sequence shown here is derived from an EMBL/GenBank/DDBJ whole genome shotgun (WGS) entry which is preliminary data.</text>
</comment>
<dbReference type="SUPFAM" id="SSF51230">
    <property type="entry name" value="Single hybrid motif"/>
    <property type="match status" value="1"/>
</dbReference>
<dbReference type="EMBL" id="JABZMK010000001">
    <property type="protein sequence ID" value="MBF1128601.1"/>
    <property type="molecule type" value="Genomic_DNA"/>
</dbReference>
<dbReference type="Gene3D" id="2.40.50.100">
    <property type="match status" value="1"/>
</dbReference>
<dbReference type="InterPro" id="IPR011053">
    <property type="entry name" value="Single_hybrid_motif"/>
</dbReference>
<dbReference type="AlphaFoldDB" id="A0A930B717"/>
<name>A0A930B717_9FIRM</name>
<evidence type="ECO:0008006" key="3">
    <source>
        <dbReference type="Google" id="ProtNLM"/>
    </source>
</evidence>
<proteinExistence type="predicted"/>
<evidence type="ECO:0000313" key="1">
    <source>
        <dbReference type="EMBL" id="MBF1128601.1"/>
    </source>
</evidence>
<evidence type="ECO:0000313" key="2">
    <source>
        <dbReference type="Proteomes" id="UP000757890"/>
    </source>
</evidence>
<organism evidence="1 2">
    <name type="scientific">Dialister invisus</name>
    <dbReference type="NCBI Taxonomy" id="218538"/>
    <lineage>
        <taxon>Bacteria</taxon>
        <taxon>Bacillati</taxon>
        <taxon>Bacillota</taxon>
        <taxon>Negativicutes</taxon>
        <taxon>Veillonellales</taxon>
        <taxon>Veillonellaceae</taxon>
        <taxon>Dialister</taxon>
    </lineage>
</organism>
<sequence>MKNSTKIGMAIIAAASILGAAYVYAFTGVVEEKAIMAGTVVSVVEPGTAVKEGDVLVTVTSLAGAVPASRAAADGIVKEVKVVKGQSLNKQDVVAVIEYR</sequence>
<gene>
    <name evidence="1" type="ORF">HXL70_00925</name>
</gene>
<dbReference type="RefSeq" id="WP_227137580.1">
    <property type="nucleotide sequence ID" value="NZ_CATVVQ010000001.1"/>
</dbReference>